<dbReference type="CDD" id="cd07181">
    <property type="entry name" value="RNase_HII_eukaryota_like"/>
    <property type="match status" value="1"/>
</dbReference>
<dbReference type="GO" id="GO:0046872">
    <property type="term" value="F:metal ion binding"/>
    <property type="evidence" value="ECO:0007669"/>
    <property type="project" value="UniProtKB-KW"/>
</dbReference>
<proteinExistence type="inferred from homology"/>
<evidence type="ECO:0000256" key="1">
    <source>
        <dbReference type="ARBA" id="ARBA00000077"/>
    </source>
</evidence>
<evidence type="ECO:0000259" key="10">
    <source>
        <dbReference type="PROSITE" id="PS51975"/>
    </source>
</evidence>
<keyword evidence="4 8" id="KW-0540">Nuclease</keyword>
<dbReference type="NCBIfam" id="TIGR00729">
    <property type="entry name" value="ribonuclease HII"/>
    <property type="match status" value="1"/>
</dbReference>
<dbReference type="InterPro" id="IPR036397">
    <property type="entry name" value="RNaseH_sf"/>
</dbReference>
<comment type="caution">
    <text evidence="11">The sequence shown here is derived from an EMBL/GenBank/DDBJ whole genome shotgun (WGS) entry which is preliminary data.</text>
</comment>
<dbReference type="Proteomes" id="UP000612746">
    <property type="component" value="Unassembled WGS sequence"/>
</dbReference>
<dbReference type="InterPro" id="IPR023160">
    <property type="entry name" value="RNase_HII_hlx-loop-hlx_cap_dom"/>
</dbReference>
<evidence type="ECO:0000256" key="4">
    <source>
        <dbReference type="ARBA" id="ARBA00022722"/>
    </source>
</evidence>
<comment type="cofactor">
    <cofactor evidence="8">
        <name>Mn(2+)</name>
        <dbReference type="ChEBI" id="CHEBI:29035"/>
    </cofactor>
    <cofactor evidence="8">
        <name>Mg(2+)</name>
        <dbReference type="ChEBI" id="CHEBI:18420"/>
    </cofactor>
    <text evidence="8">Manganese or magnesium. Binds 1 divalent metal ion per monomer in the absence of substrate. May bind a second metal ion after substrate binding.</text>
</comment>
<dbReference type="Pfam" id="PF01351">
    <property type="entry name" value="RNase_HII"/>
    <property type="match status" value="1"/>
</dbReference>
<organism evidence="11 12">
    <name type="scientific">Umbelopsis vinacea</name>
    <dbReference type="NCBI Taxonomy" id="44442"/>
    <lineage>
        <taxon>Eukaryota</taxon>
        <taxon>Fungi</taxon>
        <taxon>Fungi incertae sedis</taxon>
        <taxon>Mucoromycota</taxon>
        <taxon>Mucoromycotina</taxon>
        <taxon>Umbelopsidomycetes</taxon>
        <taxon>Umbelopsidales</taxon>
        <taxon>Umbelopsidaceae</taxon>
        <taxon>Umbelopsis</taxon>
    </lineage>
</organism>
<evidence type="ECO:0000256" key="7">
    <source>
        <dbReference type="ARBA" id="ARBA00022801"/>
    </source>
</evidence>
<dbReference type="GO" id="GO:0003723">
    <property type="term" value="F:RNA binding"/>
    <property type="evidence" value="ECO:0007669"/>
    <property type="project" value="UniProtKB-UniRule"/>
</dbReference>
<keyword evidence="7 8" id="KW-0378">Hydrolase</keyword>
<dbReference type="InterPro" id="IPR004649">
    <property type="entry name" value="RNase_H2_suA"/>
</dbReference>
<dbReference type="SUPFAM" id="SSF53098">
    <property type="entry name" value="Ribonuclease H-like"/>
    <property type="match status" value="1"/>
</dbReference>
<feature type="binding site" evidence="8">
    <location>
        <position position="121"/>
    </location>
    <ligand>
        <name>a divalent metal cation</name>
        <dbReference type="ChEBI" id="CHEBI:60240"/>
    </ligand>
</feature>
<dbReference type="GO" id="GO:0032299">
    <property type="term" value="C:ribonuclease H2 complex"/>
    <property type="evidence" value="ECO:0007669"/>
    <property type="project" value="TreeGrafter"/>
</dbReference>
<dbReference type="PANTHER" id="PTHR10954">
    <property type="entry name" value="RIBONUCLEASE H2 SUBUNIT A"/>
    <property type="match status" value="1"/>
</dbReference>
<dbReference type="AlphaFoldDB" id="A0A8H7QAS6"/>
<evidence type="ECO:0000256" key="6">
    <source>
        <dbReference type="ARBA" id="ARBA00022759"/>
    </source>
</evidence>
<sequence length="402" mass="43620">MVTVTSSSLPLNAEVVSLEIAQTSSIQKVSISNVTSESCETTFLDSPVSEASQNAAAPNSAPCSVENFEITMHHGVKLVKPISKSVSCKDVDIIDAFIYSPSIPDSIKDDLTQPCVLGVDEAGRGPVLGEYCAVSHPPNFLPLFLTHFLGPMVYSVCYCPLSKYEDLKALGFADSKTLKEDERDQLFEILETNADIARSSIHALSPQSISAGMLRGQKYNLNEMAHESTIGLIRGVLDLGVNITEIYVDTVGPPASYQAKLSRMFPGIDITVAKKADSTYPIVSAASIVAKVTRDAILKNWTFAEPNLSATIGQAFGSGYPSDPNTVRWLNENIDPVFGYPSIIRFSWSTTATILEKKAVPVEWPDTETKGTQKTLKKFVKEPETNSKLMQKVGLKAVAEFV</sequence>
<dbReference type="InterPro" id="IPR001352">
    <property type="entry name" value="RNase_HII/HIII"/>
</dbReference>
<dbReference type="PANTHER" id="PTHR10954:SF7">
    <property type="entry name" value="RIBONUCLEASE H2 SUBUNIT A"/>
    <property type="match status" value="1"/>
</dbReference>
<dbReference type="FunFam" id="3.30.420.10:FF:000016">
    <property type="entry name" value="Ribonuclease"/>
    <property type="match status" value="1"/>
</dbReference>
<feature type="binding site" evidence="8">
    <location>
        <position position="249"/>
    </location>
    <ligand>
        <name>a divalent metal cation</name>
        <dbReference type="ChEBI" id="CHEBI:60240"/>
    </ligand>
</feature>
<keyword evidence="12" id="KW-1185">Reference proteome</keyword>
<dbReference type="Gene3D" id="3.30.420.10">
    <property type="entry name" value="Ribonuclease H-like superfamily/Ribonuclease H"/>
    <property type="match status" value="1"/>
</dbReference>
<reference evidence="11" key="1">
    <citation type="submission" date="2020-12" db="EMBL/GenBank/DDBJ databases">
        <title>Metabolic potential, ecology and presence of endohyphal bacteria is reflected in genomic diversity of Mucoromycotina.</title>
        <authorList>
            <person name="Muszewska A."/>
            <person name="Okrasinska A."/>
            <person name="Steczkiewicz K."/>
            <person name="Drgas O."/>
            <person name="Orlowska M."/>
            <person name="Perlinska-Lenart U."/>
            <person name="Aleksandrzak-Piekarczyk T."/>
            <person name="Szatraj K."/>
            <person name="Zielenkiewicz U."/>
            <person name="Pilsyk S."/>
            <person name="Malc E."/>
            <person name="Mieczkowski P."/>
            <person name="Kruszewska J.S."/>
            <person name="Biernat P."/>
            <person name="Pawlowska J."/>
        </authorList>
    </citation>
    <scope>NUCLEOTIDE SEQUENCE</scope>
    <source>
        <strain evidence="11">WA0000051536</strain>
    </source>
</reference>
<dbReference type="InterPro" id="IPR012337">
    <property type="entry name" value="RNaseH-like_sf"/>
</dbReference>
<comment type="catalytic activity">
    <reaction evidence="1 8 9">
        <text>Endonucleolytic cleavage to 5'-phosphomonoester.</text>
        <dbReference type="EC" id="3.1.26.4"/>
    </reaction>
</comment>
<evidence type="ECO:0000256" key="5">
    <source>
        <dbReference type="ARBA" id="ARBA00022723"/>
    </source>
</evidence>
<dbReference type="OrthoDB" id="7462577at2759"/>
<name>A0A8H7QAS6_9FUNG</name>
<dbReference type="GO" id="GO:0043137">
    <property type="term" value="P:DNA replication, removal of RNA primer"/>
    <property type="evidence" value="ECO:0007669"/>
    <property type="project" value="TreeGrafter"/>
</dbReference>
<dbReference type="GO" id="GO:0006298">
    <property type="term" value="P:mismatch repair"/>
    <property type="evidence" value="ECO:0007669"/>
    <property type="project" value="TreeGrafter"/>
</dbReference>
<gene>
    <name evidence="11" type="ORF">INT44_004229</name>
</gene>
<keyword evidence="5 8" id="KW-0479">Metal-binding</keyword>
<comment type="function">
    <text evidence="9">Endonuclease that specifically degrades the RNA of RNA-DNA hybrids.</text>
</comment>
<dbReference type="GO" id="GO:0004523">
    <property type="term" value="F:RNA-DNA hybrid ribonuclease activity"/>
    <property type="evidence" value="ECO:0007669"/>
    <property type="project" value="UniProtKB-UniRule"/>
</dbReference>
<comment type="cofactor">
    <cofactor evidence="2">
        <name>Mg(2+)</name>
        <dbReference type="ChEBI" id="CHEBI:18420"/>
    </cofactor>
</comment>
<evidence type="ECO:0000256" key="9">
    <source>
        <dbReference type="RuleBase" id="RU003515"/>
    </source>
</evidence>
<dbReference type="EMBL" id="JAEPRA010000001">
    <property type="protein sequence ID" value="KAG2189087.1"/>
    <property type="molecule type" value="Genomic_DNA"/>
</dbReference>
<accession>A0A8H7QAS6</accession>
<evidence type="ECO:0000256" key="2">
    <source>
        <dbReference type="ARBA" id="ARBA00001946"/>
    </source>
</evidence>
<dbReference type="FunFam" id="1.10.10.460:FF:000001">
    <property type="entry name" value="Ribonuclease"/>
    <property type="match status" value="1"/>
</dbReference>
<keyword evidence="6 8" id="KW-0255">Endonuclease</keyword>
<evidence type="ECO:0000256" key="3">
    <source>
        <dbReference type="ARBA" id="ARBA00007058"/>
    </source>
</evidence>
<evidence type="ECO:0000313" key="12">
    <source>
        <dbReference type="Proteomes" id="UP000612746"/>
    </source>
</evidence>
<dbReference type="PROSITE" id="PS51975">
    <property type="entry name" value="RNASE_H_2"/>
    <property type="match status" value="1"/>
</dbReference>
<evidence type="ECO:0000313" key="11">
    <source>
        <dbReference type="EMBL" id="KAG2189087.1"/>
    </source>
</evidence>
<dbReference type="Gene3D" id="1.10.10.460">
    <property type="entry name" value="Ribonuclease hii. Domain 2"/>
    <property type="match status" value="1"/>
</dbReference>
<comment type="similarity">
    <text evidence="3">Belongs to the RNase HII family. Eukaryotic subfamily.</text>
</comment>
<dbReference type="EC" id="3.1.26.4" evidence="9"/>
<dbReference type="InterPro" id="IPR024567">
    <property type="entry name" value="RNase_HII/HIII_dom"/>
</dbReference>
<feature type="domain" description="RNase H type-2" evidence="10">
    <location>
        <begin position="114"/>
        <end position="360"/>
    </location>
</feature>
<feature type="binding site" evidence="8">
    <location>
        <position position="120"/>
    </location>
    <ligand>
        <name>a divalent metal cation</name>
        <dbReference type="ChEBI" id="CHEBI:60240"/>
    </ligand>
</feature>
<protein>
    <recommendedName>
        <fullName evidence="9">Ribonuclease</fullName>
        <ecNumber evidence="9">3.1.26.4</ecNumber>
    </recommendedName>
</protein>
<evidence type="ECO:0000256" key="8">
    <source>
        <dbReference type="PROSITE-ProRule" id="PRU01319"/>
    </source>
</evidence>